<protein>
    <recommendedName>
        <fullName evidence="2">DUF6533 domain-containing protein</fullName>
    </recommendedName>
</protein>
<dbReference type="AlphaFoldDB" id="A0A0H2S4J8"/>
<feature type="transmembrane region" description="Helical" evidence="1">
    <location>
        <begin position="101"/>
        <end position="122"/>
    </location>
</feature>
<dbReference type="InterPro" id="IPR045340">
    <property type="entry name" value="DUF6533"/>
</dbReference>
<evidence type="ECO:0000259" key="2">
    <source>
        <dbReference type="Pfam" id="PF20151"/>
    </source>
</evidence>
<feature type="transmembrane region" description="Helical" evidence="1">
    <location>
        <begin position="660"/>
        <end position="679"/>
    </location>
</feature>
<accession>A0A0H2S4J8</accession>
<feature type="transmembrane region" description="Helical" evidence="1">
    <location>
        <begin position="134"/>
        <end position="153"/>
    </location>
</feature>
<evidence type="ECO:0000313" key="3">
    <source>
        <dbReference type="EMBL" id="KLO18884.1"/>
    </source>
</evidence>
<feature type="transmembrane region" description="Helical" evidence="1">
    <location>
        <begin position="545"/>
        <end position="566"/>
    </location>
</feature>
<gene>
    <name evidence="3" type="ORF">SCHPADRAFT_885781</name>
</gene>
<keyword evidence="1" id="KW-0472">Membrane</keyword>
<feature type="transmembrane region" description="Helical" evidence="1">
    <location>
        <begin position="184"/>
        <end position="203"/>
    </location>
</feature>
<reference evidence="3 4" key="1">
    <citation type="submission" date="2015-04" db="EMBL/GenBank/DDBJ databases">
        <title>Complete genome sequence of Schizopora paradoxa KUC8140, a cosmopolitan wood degrader in East Asia.</title>
        <authorList>
            <consortium name="DOE Joint Genome Institute"/>
            <person name="Min B."/>
            <person name="Park H."/>
            <person name="Jang Y."/>
            <person name="Kim J.-J."/>
            <person name="Kim K.H."/>
            <person name="Pangilinan J."/>
            <person name="Lipzen A."/>
            <person name="Riley R."/>
            <person name="Grigoriev I.V."/>
            <person name="Spatafora J.W."/>
            <person name="Choi I.-G."/>
        </authorList>
    </citation>
    <scope>NUCLEOTIDE SEQUENCE [LARGE SCALE GENOMIC DNA]</scope>
    <source>
        <strain evidence="3 4">KUC8140</strain>
    </source>
</reference>
<feature type="transmembrane region" description="Helical" evidence="1">
    <location>
        <begin position="726"/>
        <end position="747"/>
    </location>
</feature>
<keyword evidence="4" id="KW-1185">Reference proteome</keyword>
<keyword evidence="1" id="KW-1133">Transmembrane helix</keyword>
<feature type="transmembrane region" description="Helical" evidence="1">
    <location>
        <begin position="700"/>
        <end position="720"/>
    </location>
</feature>
<feature type="domain" description="DUF6533" evidence="2">
    <location>
        <begin position="37"/>
        <end position="79"/>
    </location>
</feature>
<organism evidence="3 4">
    <name type="scientific">Schizopora paradoxa</name>
    <dbReference type="NCBI Taxonomy" id="27342"/>
    <lineage>
        <taxon>Eukaryota</taxon>
        <taxon>Fungi</taxon>
        <taxon>Dikarya</taxon>
        <taxon>Basidiomycota</taxon>
        <taxon>Agaricomycotina</taxon>
        <taxon>Agaricomycetes</taxon>
        <taxon>Hymenochaetales</taxon>
        <taxon>Schizoporaceae</taxon>
        <taxon>Schizopora</taxon>
    </lineage>
</organism>
<feature type="transmembrane region" description="Helical" evidence="1">
    <location>
        <begin position="578"/>
        <end position="599"/>
    </location>
</feature>
<evidence type="ECO:0000256" key="1">
    <source>
        <dbReference type="SAM" id="Phobius"/>
    </source>
</evidence>
<dbReference type="OrthoDB" id="3350812at2759"/>
<evidence type="ECO:0000313" key="4">
    <source>
        <dbReference type="Proteomes" id="UP000053477"/>
    </source>
</evidence>
<dbReference type="Proteomes" id="UP000053477">
    <property type="component" value="Unassembled WGS sequence"/>
</dbReference>
<feature type="domain" description="DUF6533" evidence="2">
    <location>
        <begin position="513"/>
        <end position="556"/>
    </location>
</feature>
<name>A0A0H2S4J8_9AGAM</name>
<feature type="transmembrane region" description="Helical" evidence="1">
    <location>
        <begin position="611"/>
        <end position="630"/>
    </location>
</feature>
<keyword evidence="1" id="KW-0812">Transmembrane</keyword>
<dbReference type="EMBL" id="KQ085890">
    <property type="protein sequence ID" value="KLO18884.1"/>
    <property type="molecule type" value="Genomic_DNA"/>
</dbReference>
<sequence>MSAAIDPFITLLSKAVDVKAFIFATFRRIYHSSWRVAAGVTVQFYDTAINLADERAFIWRQPWSIGKTMYLLTRYSVFIDSVLILWYQFYPGNTIKSCQTLYIVASWFMTSGIILCETILILRTYAIWGKNKLVLAYMASVQTVAIILSVYFMHESIKSTTFISLVSPSIITCLPVLGNNRMLIVYCCIMVAESNVLFLSLYRGFTQWKRDSTPLVRVLYRDAISLANAVIVSELFNSPFYYILSLMQRVFHSILTSHLIMNVRKAAIGREHQLERFVNSSFSATRVKYMENLSFSSGISPTDRTYEIELRCTLFDSNLLLRAFTMGTNKDKYREPWPIWPIPSCNQTSIRVQLTKTHYLMSRTSRTNPPIGDKVLKHGFRDMQLARERLLMSNRDASFCKTKSNERGIDGTRSDDARYCLPGARRMSKQFTYMLASRLRRTNGVLIEEADETHNFLQLKKKRVQASRTLRWLQLFIKRSVNFPTPYPRIVMSAVIDQWATLFSNAVDVRFSFVSAVAVQFYDVAINLADESIFIWAQSWSAGKILYLLTRYSAFIDLVTILWYQFHTGQSPEACHTLYAVSCWFMTGGIILSEVILAIRTYAIWDKNRFILAYLSSVLMAAIILSIFFLNQSIKATTFIQSVSPTVITCLPILGNNRMFAVYCCIMVAESNVLILSLYRGFSQWRRDSTPLVHTLYRDGVMYFAVLFSISLANAIIISIEYNSPFYYILTLMQRIFHSILTSHLVLNVRKAAVGRDPKFEFVVASGISSSRVKYLETSSSSTKVSPFEHNDDFELRLR</sequence>
<dbReference type="InParanoid" id="A0A0H2S4J8"/>
<proteinExistence type="predicted"/>
<dbReference type="Pfam" id="PF20151">
    <property type="entry name" value="DUF6533"/>
    <property type="match status" value="2"/>
</dbReference>
<feature type="transmembrane region" description="Helical" evidence="1">
    <location>
        <begin position="69"/>
        <end position="89"/>
    </location>
</feature>